<dbReference type="PANTHER" id="PTHR43711:SF1">
    <property type="entry name" value="HISTIDINE KINASE 1"/>
    <property type="match status" value="1"/>
</dbReference>
<evidence type="ECO:0000256" key="3">
    <source>
        <dbReference type="ARBA" id="ARBA00022553"/>
    </source>
</evidence>
<comment type="caution">
    <text evidence="8">The sequence shown here is derived from an EMBL/GenBank/DDBJ whole genome shotgun (WGS) entry which is preliminary data.</text>
</comment>
<dbReference type="InterPro" id="IPR004358">
    <property type="entry name" value="Sig_transdc_His_kin-like_C"/>
</dbReference>
<dbReference type="Pfam" id="PF02518">
    <property type="entry name" value="HATPase_c"/>
    <property type="match status" value="1"/>
</dbReference>
<sequence length="355" mass="38958">MDRLFEATTIAAEPMSSESTDTVQLFVGDDANSDALEALLSEYYAVTTETEALVGDIVLVDDRSFSTYRERFEAHIDQNGPTFVPVVLVCRSGTTIDESLLTATSDGRPLVDDIVEAPVREHVLARRLSNLLAHRRQFEQLTAQNERLEEFASVVSHDLRNPLQVAKGRTELLQETVADSDREHLREIEESLDRMDDIIDNVLTLAREGTVADDVEMVALGPVVDEAWSVVDAPAATLRVTDSAATIRADREQLRTVFENLLRNSVEHTGEDPTIEVGATTDGFYVADNGPGIPTDERDDVLERGYSTAEDGTGLGLDIVANIVEAHDWEITVGESETGGARFEITGVSRPSNDR</sequence>
<gene>
    <name evidence="8" type="ORF">D8Y22_03810</name>
</gene>
<reference evidence="8 9" key="1">
    <citation type="submission" date="2018-10" db="EMBL/GenBank/DDBJ databases">
        <title>Natronolimnobius sp. XQ-INN 246 isolated from Inner Mongolia Autonomous Region of China.</title>
        <authorList>
            <person name="Xue Q."/>
        </authorList>
    </citation>
    <scope>NUCLEOTIDE SEQUENCE [LARGE SCALE GENOMIC DNA]</scope>
    <source>
        <strain evidence="8 9">XQ-INN 246</strain>
    </source>
</reference>
<keyword evidence="6" id="KW-0902">Two-component regulatory system</keyword>
<dbReference type="CDD" id="cd00075">
    <property type="entry name" value="HATPase"/>
    <property type="match status" value="1"/>
</dbReference>
<dbReference type="Proteomes" id="UP000318864">
    <property type="component" value="Unassembled WGS sequence"/>
</dbReference>
<dbReference type="SMART" id="SM00388">
    <property type="entry name" value="HisKA"/>
    <property type="match status" value="1"/>
</dbReference>
<name>A0A4S3TR00_9EURY</name>
<evidence type="ECO:0000313" key="9">
    <source>
        <dbReference type="Proteomes" id="UP000318864"/>
    </source>
</evidence>
<dbReference type="SMART" id="SM00387">
    <property type="entry name" value="HATPase_c"/>
    <property type="match status" value="1"/>
</dbReference>
<evidence type="ECO:0000256" key="4">
    <source>
        <dbReference type="ARBA" id="ARBA00022679"/>
    </source>
</evidence>
<keyword evidence="4" id="KW-0808">Transferase</keyword>
<dbReference type="InterPro" id="IPR036097">
    <property type="entry name" value="HisK_dim/P_sf"/>
</dbReference>
<dbReference type="SUPFAM" id="SSF47384">
    <property type="entry name" value="Homodimeric domain of signal transducing histidine kinase"/>
    <property type="match status" value="1"/>
</dbReference>
<feature type="domain" description="Histidine kinase" evidence="7">
    <location>
        <begin position="154"/>
        <end position="346"/>
    </location>
</feature>
<dbReference type="PANTHER" id="PTHR43711">
    <property type="entry name" value="TWO-COMPONENT HISTIDINE KINASE"/>
    <property type="match status" value="1"/>
</dbReference>
<dbReference type="SUPFAM" id="SSF55874">
    <property type="entry name" value="ATPase domain of HSP90 chaperone/DNA topoisomerase II/histidine kinase"/>
    <property type="match status" value="1"/>
</dbReference>
<dbReference type="InterPro" id="IPR003594">
    <property type="entry name" value="HATPase_dom"/>
</dbReference>
<evidence type="ECO:0000259" key="7">
    <source>
        <dbReference type="PROSITE" id="PS50109"/>
    </source>
</evidence>
<keyword evidence="3" id="KW-0597">Phosphoprotein</keyword>
<dbReference type="EMBL" id="RBZW01000012">
    <property type="protein sequence ID" value="THE66060.1"/>
    <property type="molecule type" value="Genomic_DNA"/>
</dbReference>
<protein>
    <recommendedName>
        <fullName evidence="2">histidine kinase</fullName>
        <ecNumber evidence="2">2.7.13.3</ecNumber>
    </recommendedName>
</protein>
<comment type="catalytic activity">
    <reaction evidence="1">
        <text>ATP + protein L-histidine = ADP + protein N-phospho-L-histidine.</text>
        <dbReference type="EC" id="2.7.13.3"/>
    </reaction>
</comment>
<dbReference type="PROSITE" id="PS50109">
    <property type="entry name" value="HIS_KIN"/>
    <property type="match status" value="1"/>
</dbReference>
<evidence type="ECO:0000256" key="6">
    <source>
        <dbReference type="ARBA" id="ARBA00023012"/>
    </source>
</evidence>
<dbReference type="CDD" id="cd00082">
    <property type="entry name" value="HisKA"/>
    <property type="match status" value="1"/>
</dbReference>
<dbReference type="InterPro" id="IPR036890">
    <property type="entry name" value="HATPase_C_sf"/>
</dbReference>
<keyword evidence="9" id="KW-1185">Reference proteome</keyword>
<dbReference type="AlphaFoldDB" id="A0A4S3TR00"/>
<evidence type="ECO:0000256" key="1">
    <source>
        <dbReference type="ARBA" id="ARBA00000085"/>
    </source>
</evidence>
<dbReference type="Gene3D" id="3.30.565.10">
    <property type="entry name" value="Histidine kinase-like ATPase, C-terminal domain"/>
    <property type="match status" value="1"/>
</dbReference>
<keyword evidence="5 8" id="KW-0418">Kinase</keyword>
<dbReference type="GO" id="GO:0000155">
    <property type="term" value="F:phosphorelay sensor kinase activity"/>
    <property type="evidence" value="ECO:0007669"/>
    <property type="project" value="InterPro"/>
</dbReference>
<accession>A0A4S3TR00</accession>
<evidence type="ECO:0000256" key="5">
    <source>
        <dbReference type="ARBA" id="ARBA00022777"/>
    </source>
</evidence>
<proteinExistence type="predicted"/>
<dbReference type="InterPro" id="IPR003661">
    <property type="entry name" value="HisK_dim/P_dom"/>
</dbReference>
<evidence type="ECO:0000313" key="8">
    <source>
        <dbReference type="EMBL" id="THE66060.1"/>
    </source>
</evidence>
<dbReference type="EC" id="2.7.13.3" evidence="2"/>
<organism evidence="8 9">
    <name type="scientific">Salinadaptatus halalkaliphilus</name>
    <dbReference type="NCBI Taxonomy" id="2419781"/>
    <lineage>
        <taxon>Archaea</taxon>
        <taxon>Methanobacteriati</taxon>
        <taxon>Methanobacteriota</taxon>
        <taxon>Stenosarchaea group</taxon>
        <taxon>Halobacteria</taxon>
        <taxon>Halobacteriales</taxon>
        <taxon>Natrialbaceae</taxon>
        <taxon>Salinadaptatus</taxon>
    </lineage>
</organism>
<dbReference type="InterPro" id="IPR050736">
    <property type="entry name" value="Sensor_HK_Regulatory"/>
</dbReference>
<dbReference type="Gene3D" id="1.10.287.130">
    <property type="match status" value="1"/>
</dbReference>
<dbReference type="PRINTS" id="PR00344">
    <property type="entry name" value="BCTRLSENSOR"/>
</dbReference>
<dbReference type="InterPro" id="IPR005467">
    <property type="entry name" value="His_kinase_dom"/>
</dbReference>
<evidence type="ECO:0000256" key="2">
    <source>
        <dbReference type="ARBA" id="ARBA00012438"/>
    </source>
</evidence>
<dbReference type="Pfam" id="PF00512">
    <property type="entry name" value="HisKA"/>
    <property type="match status" value="1"/>
</dbReference>